<evidence type="ECO:0000313" key="2">
    <source>
        <dbReference type="EMBL" id="REF27623.1"/>
    </source>
</evidence>
<feature type="compositionally biased region" description="Basic and acidic residues" evidence="1">
    <location>
        <begin position="46"/>
        <end position="56"/>
    </location>
</feature>
<name>A0A3D9UGV4_9GAMM</name>
<feature type="compositionally biased region" description="Polar residues" evidence="1">
    <location>
        <begin position="58"/>
        <end position="70"/>
    </location>
</feature>
<evidence type="ECO:0000256" key="1">
    <source>
        <dbReference type="SAM" id="MobiDB-lite"/>
    </source>
</evidence>
<dbReference type="AlphaFoldDB" id="A0A3D9UGV4"/>
<protein>
    <recommendedName>
        <fullName evidence="4">RNA polymerase subunit sigma-70</fullName>
    </recommendedName>
</protein>
<evidence type="ECO:0000313" key="3">
    <source>
        <dbReference type="Proteomes" id="UP000256294"/>
    </source>
</evidence>
<organism evidence="2 3">
    <name type="scientific">Xenorhabdus cabanillasii</name>
    <dbReference type="NCBI Taxonomy" id="351673"/>
    <lineage>
        <taxon>Bacteria</taxon>
        <taxon>Pseudomonadati</taxon>
        <taxon>Pseudomonadota</taxon>
        <taxon>Gammaproteobacteria</taxon>
        <taxon>Enterobacterales</taxon>
        <taxon>Morganellaceae</taxon>
        <taxon>Xenorhabdus</taxon>
    </lineage>
</organism>
<comment type="caution">
    <text evidence="2">The sequence shown here is derived from an EMBL/GenBank/DDBJ whole genome shotgun (WGS) entry which is preliminary data.</text>
</comment>
<gene>
    <name evidence="2" type="ORF">BDD26_2431</name>
</gene>
<feature type="region of interest" description="Disordered" evidence="1">
    <location>
        <begin position="46"/>
        <end position="77"/>
    </location>
</feature>
<reference evidence="2 3" key="1">
    <citation type="submission" date="2018-08" db="EMBL/GenBank/DDBJ databases">
        <title>Genomic Encyclopedia of Archaeal and Bacterial Type Strains, Phase II (KMG-II): from individual species to whole genera.</title>
        <authorList>
            <person name="Goeker M."/>
        </authorList>
    </citation>
    <scope>NUCLEOTIDE SEQUENCE [LARGE SCALE GENOMIC DNA]</scope>
    <source>
        <strain evidence="2 3">DSM 17905</strain>
    </source>
</reference>
<dbReference type="Proteomes" id="UP000256294">
    <property type="component" value="Unassembled WGS sequence"/>
</dbReference>
<keyword evidence="3" id="KW-1185">Reference proteome</keyword>
<accession>A0A3D9UGV4</accession>
<evidence type="ECO:0008006" key="4">
    <source>
        <dbReference type="Google" id="ProtNLM"/>
    </source>
</evidence>
<dbReference type="RefSeq" id="WP_244922722.1">
    <property type="nucleotide sequence ID" value="NZ_QTUB01000001.1"/>
</dbReference>
<dbReference type="EMBL" id="QTUB01000001">
    <property type="protein sequence ID" value="REF27623.1"/>
    <property type="molecule type" value="Genomic_DNA"/>
</dbReference>
<sequence length="77" mass="8490">MNQSEFAKLHGVSRKTVTQWKARGWLVTDGDDINVEASNANIERYRKSVTRSEKKPKGNSQGNKSGNTSVAADLARV</sequence>
<proteinExistence type="predicted"/>